<comment type="similarity">
    <text evidence="2">Belongs to the binding-protein-dependent transport system permease family. CysTW subfamily.</text>
</comment>
<dbReference type="CDD" id="cd06261">
    <property type="entry name" value="TM_PBP2"/>
    <property type="match status" value="1"/>
</dbReference>
<evidence type="ECO:0000256" key="1">
    <source>
        <dbReference type="ARBA" id="ARBA00004651"/>
    </source>
</evidence>
<dbReference type="PROSITE" id="PS50928">
    <property type="entry name" value="ABC_TM1"/>
    <property type="match status" value="1"/>
</dbReference>
<keyword evidence="3 8" id="KW-0813">Transport</keyword>
<evidence type="ECO:0000256" key="4">
    <source>
        <dbReference type="ARBA" id="ARBA00022475"/>
    </source>
</evidence>
<evidence type="ECO:0000256" key="6">
    <source>
        <dbReference type="ARBA" id="ARBA00022989"/>
    </source>
</evidence>
<evidence type="ECO:0000256" key="7">
    <source>
        <dbReference type="ARBA" id="ARBA00023136"/>
    </source>
</evidence>
<sequence length="301" mass="33696">MRILRAIGERSTIWIPYLWLALFFLAPFLLVAKVSLSEPAIAIPPYSPTLNWSDGWSGLVAAWNRFSFGNYVFITQDSLYWKSYVSSLWIALVSTVLTALIGFPLAYGMAKAPRGLRPVLVMLVILPFWTSFLIRVYAWIGILKKEGLLNQFLLWLGVINEPLTLLNTNIAVYIGIVYSYLPFMVLPLYANLERQDGSLIEAALDLGSTPLRAFWSITFPLALPGLIAGSLLVFIPAVGEFVIPELLGGSETLMIGKTIWNEFFQNRDWPVASSVAIILLLLLVLPIVWFQRSQAIAREAN</sequence>
<evidence type="ECO:0000313" key="10">
    <source>
        <dbReference type="EMBL" id="MFD0916180.1"/>
    </source>
</evidence>
<organism evidence="10 11">
    <name type="scientific">Pseudahrensia aquimaris</name>
    <dbReference type="NCBI Taxonomy" id="744461"/>
    <lineage>
        <taxon>Bacteria</taxon>
        <taxon>Pseudomonadati</taxon>
        <taxon>Pseudomonadota</taxon>
        <taxon>Alphaproteobacteria</taxon>
        <taxon>Hyphomicrobiales</taxon>
        <taxon>Ahrensiaceae</taxon>
        <taxon>Pseudahrensia</taxon>
    </lineage>
</organism>
<keyword evidence="7 8" id="KW-0472">Membrane</keyword>
<keyword evidence="5 8" id="KW-0812">Transmembrane</keyword>
<feature type="transmembrane region" description="Helical" evidence="8">
    <location>
        <begin position="269"/>
        <end position="290"/>
    </location>
</feature>
<dbReference type="PANTHER" id="PTHR42929:SF3">
    <property type="entry name" value="PUTRESCINE TRANSPORT SYSTEM PERMEASE PROTEIN POTH"/>
    <property type="match status" value="1"/>
</dbReference>
<dbReference type="InterPro" id="IPR035906">
    <property type="entry name" value="MetI-like_sf"/>
</dbReference>
<keyword evidence="11" id="KW-1185">Reference proteome</keyword>
<comment type="subcellular location">
    <subcellularLocation>
        <location evidence="1 8">Cell membrane</location>
        <topology evidence="1 8">Multi-pass membrane protein</topology>
    </subcellularLocation>
</comment>
<dbReference type="RefSeq" id="WP_377212011.1">
    <property type="nucleotide sequence ID" value="NZ_JBHTJV010000003.1"/>
</dbReference>
<evidence type="ECO:0000256" key="3">
    <source>
        <dbReference type="ARBA" id="ARBA00022448"/>
    </source>
</evidence>
<gene>
    <name evidence="10" type="ORF">ACFQ14_07165</name>
</gene>
<name>A0ABW3FDB0_9HYPH</name>
<dbReference type="PANTHER" id="PTHR42929">
    <property type="entry name" value="INNER MEMBRANE ABC TRANSPORTER PERMEASE PROTEIN YDCU-RELATED-RELATED"/>
    <property type="match status" value="1"/>
</dbReference>
<evidence type="ECO:0000256" key="5">
    <source>
        <dbReference type="ARBA" id="ARBA00022692"/>
    </source>
</evidence>
<feature type="transmembrane region" description="Helical" evidence="8">
    <location>
        <begin position="12"/>
        <end position="32"/>
    </location>
</feature>
<reference evidence="11" key="1">
    <citation type="journal article" date="2019" name="Int. J. Syst. Evol. Microbiol.">
        <title>The Global Catalogue of Microorganisms (GCM) 10K type strain sequencing project: providing services to taxonomists for standard genome sequencing and annotation.</title>
        <authorList>
            <consortium name="The Broad Institute Genomics Platform"/>
            <consortium name="The Broad Institute Genome Sequencing Center for Infectious Disease"/>
            <person name="Wu L."/>
            <person name="Ma J."/>
        </authorList>
    </citation>
    <scope>NUCLEOTIDE SEQUENCE [LARGE SCALE GENOMIC DNA]</scope>
    <source>
        <strain evidence="11">CCUG 60023</strain>
    </source>
</reference>
<keyword evidence="6 8" id="KW-1133">Transmembrane helix</keyword>
<proteinExistence type="inferred from homology"/>
<evidence type="ECO:0000256" key="2">
    <source>
        <dbReference type="ARBA" id="ARBA00007069"/>
    </source>
</evidence>
<comment type="caution">
    <text evidence="10">The sequence shown here is derived from an EMBL/GenBank/DDBJ whole genome shotgun (WGS) entry which is preliminary data.</text>
</comment>
<keyword evidence="4" id="KW-1003">Cell membrane</keyword>
<accession>A0ABW3FDB0</accession>
<feature type="transmembrane region" description="Helical" evidence="8">
    <location>
        <begin position="119"/>
        <end position="140"/>
    </location>
</feature>
<feature type="transmembrane region" description="Helical" evidence="8">
    <location>
        <begin position="170"/>
        <end position="192"/>
    </location>
</feature>
<dbReference type="Proteomes" id="UP001597101">
    <property type="component" value="Unassembled WGS sequence"/>
</dbReference>
<dbReference type="Gene3D" id="1.10.3720.10">
    <property type="entry name" value="MetI-like"/>
    <property type="match status" value="1"/>
</dbReference>
<evidence type="ECO:0000256" key="8">
    <source>
        <dbReference type="RuleBase" id="RU363032"/>
    </source>
</evidence>
<feature type="transmembrane region" description="Helical" evidence="8">
    <location>
        <begin position="213"/>
        <end position="238"/>
    </location>
</feature>
<dbReference type="InterPro" id="IPR000515">
    <property type="entry name" value="MetI-like"/>
</dbReference>
<dbReference type="EMBL" id="JBHTJV010000003">
    <property type="protein sequence ID" value="MFD0916180.1"/>
    <property type="molecule type" value="Genomic_DNA"/>
</dbReference>
<feature type="transmembrane region" description="Helical" evidence="8">
    <location>
        <begin position="88"/>
        <end position="107"/>
    </location>
</feature>
<feature type="domain" description="ABC transmembrane type-1" evidence="9">
    <location>
        <begin position="84"/>
        <end position="290"/>
    </location>
</feature>
<dbReference type="SUPFAM" id="SSF161098">
    <property type="entry name" value="MetI-like"/>
    <property type="match status" value="1"/>
</dbReference>
<dbReference type="Pfam" id="PF00528">
    <property type="entry name" value="BPD_transp_1"/>
    <property type="match status" value="1"/>
</dbReference>
<evidence type="ECO:0000313" key="11">
    <source>
        <dbReference type="Proteomes" id="UP001597101"/>
    </source>
</evidence>
<protein>
    <submittedName>
        <fullName evidence="10">ABC transporter permease subunit</fullName>
    </submittedName>
</protein>
<evidence type="ECO:0000259" key="9">
    <source>
        <dbReference type="PROSITE" id="PS50928"/>
    </source>
</evidence>